<evidence type="ECO:0000313" key="3">
    <source>
        <dbReference type="EMBL" id="RPA81880.1"/>
    </source>
</evidence>
<keyword evidence="2" id="KW-0732">Signal</keyword>
<feature type="region of interest" description="Disordered" evidence="1">
    <location>
        <begin position="107"/>
        <end position="138"/>
    </location>
</feature>
<evidence type="ECO:0000256" key="1">
    <source>
        <dbReference type="SAM" id="MobiDB-lite"/>
    </source>
</evidence>
<gene>
    <name evidence="3" type="ORF">BJ508DRAFT_376235</name>
</gene>
<evidence type="ECO:0000313" key="4">
    <source>
        <dbReference type="Proteomes" id="UP000275078"/>
    </source>
</evidence>
<sequence length="249" mass="27658">MQFNTISILTGLLFATGTQATPIPVNFGFSYNSSGNDNRTYSQNISLGNGSKLNQIISLQQSIPQLPVSEPNVPLAESSDARDDIIQKQAEDIEELRTLVEEVRERMEGQTMEGHESNSNHRPIRSGTRHPGGGQKSLMANYISSAPWKHYNQPWSEAYSLHTSLTKDLDAYLESKLHDLTDSAYALLKGQCIKLSTNFLGSLLGLGKRDDLGEVLEDSDSIVPEMEMDEEELVGLCLICDKMEEMMED</sequence>
<name>A0A3N4ICK1_ASCIM</name>
<protein>
    <submittedName>
        <fullName evidence="3">Uncharacterized protein</fullName>
    </submittedName>
</protein>
<accession>A0A3N4ICK1</accession>
<dbReference type="AlphaFoldDB" id="A0A3N4ICK1"/>
<feature type="chain" id="PRO_5018061682" evidence="2">
    <location>
        <begin position="21"/>
        <end position="249"/>
    </location>
</feature>
<dbReference type="Proteomes" id="UP000275078">
    <property type="component" value="Unassembled WGS sequence"/>
</dbReference>
<reference evidence="3 4" key="1">
    <citation type="journal article" date="2018" name="Nat. Ecol. Evol.">
        <title>Pezizomycetes genomes reveal the molecular basis of ectomycorrhizal truffle lifestyle.</title>
        <authorList>
            <person name="Murat C."/>
            <person name="Payen T."/>
            <person name="Noel B."/>
            <person name="Kuo A."/>
            <person name="Morin E."/>
            <person name="Chen J."/>
            <person name="Kohler A."/>
            <person name="Krizsan K."/>
            <person name="Balestrini R."/>
            <person name="Da Silva C."/>
            <person name="Montanini B."/>
            <person name="Hainaut M."/>
            <person name="Levati E."/>
            <person name="Barry K.W."/>
            <person name="Belfiori B."/>
            <person name="Cichocki N."/>
            <person name="Clum A."/>
            <person name="Dockter R.B."/>
            <person name="Fauchery L."/>
            <person name="Guy J."/>
            <person name="Iotti M."/>
            <person name="Le Tacon F."/>
            <person name="Lindquist E.A."/>
            <person name="Lipzen A."/>
            <person name="Malagnac F."/>
            <person name="Mello A."/>
            <person name="Molinier V."/>
            <person name="Miyauchi S."/>
            <person name="Poulain J."/>
            <person name="Riccioni C."/>
            <person name="Rubini A."/>
            <person name="Sitrit Y."/>
            <person name="Splivallo R."/>
            <person name="Traeger S."/>
            <person name="Wang M."/>
            <person name="Zifcakova L."/>
            <person name="Wipf D."/>
            <person name="Zambonelli A."/>
            <person name="Paolocci F."/>
            <person name="Nowrousian M."/>
            <person name="Ottonello S."/>
            <person name="Baldrian P."/>
            <person name="Spatafora J.W."/>
            <person name="Henrissat B."/>
            <person name="Nagy L.G."/>
            <person name="Aury J.M."/>
            <person name="Wincker P."/>
            <person name="Grigoriev I.V."/>
            <person name="Bonfante P."/>
            <person name="Martin F.M."/>
        </authorList>
    </citation>
    <scope>NUCLEOTIDE SEQUENCE [LARGE SCALE GENOMIC DNA]</scope>
    <source>
        <strain evidence="3 4">RN42</strain>
    </source>
</reference>
<keyword evidence="4" id="KW-1185">Reference proteome</keyword>
<evidence type="ECO:0000256" key="2">
    <source>
        <dbReference type="SAM" id="SignalP"/>
    </source>
</evidence>
<proteinExistence type="predicted"/>
<feature type="compositionally biased region" description="Basic and acidic residues" evidence="1">
    <location>
        <begin position="107"/>
        <end position="119"/>
    </location>
</feature>
<feature type="signal peptide" evidence="2">
    <location>
        <begin position="1"/>
        <end position="20"/>
    </location>
</feature>
<dbReference type="EMBL" id="ML119676">
    <property type="protein sequence ID" value="RPA81880.1"/>
    <property type="molecule type" value="Genomic_DNA"/>
</dbReference>
<organism evidence="3 4">
    <name type="scientific">Ascobolus immersus RN42</name>
    <dbReference type="NCBI Taxonomy" id="1160509"/>
    <lineage>
        <taxon>Eukaryota</taxon>
        <taxon>Fungi</taxon>
        <taxon>Dikarya</taxon>
        <taxon>Ascomycota</taxon>
        <taxon>Pezizomycotina</taxon>
        <taxon>Pezizomycetes</taxon>
        <taxon>Pezizales</taxon>
        <taxon>Ascobolaceae</taxon>
        <taxon>Ascobolus</taxon>
    </lineage>
</organism>